<evidence type="ECO:0000256" key="12">
    <source>
        <dbReference type="PIRNR" id="PIRNR006247"/>
    </source>
</evidence>
<feature type="binding site" evidence="13">
    <location>
        <position position="111"/>
    </location>
    <ligand>
        <name>K(+)</name>
        <dbReference type="ChEBI" id="CHEBI:29103"/>
    </ligand>
</feature>
<keyword evidence="8 12" id="KW-0630">Potassium</keyword>
<dbReference type="AlphaFoldDB" id="A0A839USX0"/>
<organism evidence="15 16">
    <name type="scientific">Simiduia aestuariiviva</name>
    <dbReference type="NCBI Taxonomy" id="1510459"/>
    <lineage>
        <taxon>Bacteria</taxon>
        <taxon>Pseudomonadati</taxon>
        <taxon>Pseudomonadota</taxon>
        <taxon>Gammaproteobacteria</taxon>
        <taxon>Cellvibrionales</taxon>
        <taxon>Cellvibrionaceae</taxon>
        <taxon>Simiduia</taxon>
    </lineage>
</organism>
<dbReference type="InterPro" id="IPR003445">
    <property type="entry name" value="Cat_transpt"/>
</dbReference>
<dbReference type="PIRSF" id="PIRSF006247">
    <property type="entry name" value="TrkH"/>
    <property type="match status" value="1"/>
</dbReference>
<feature type="binding site" evidence="13">
    <location>
        <position position="435"/>
    </location>
    <ligand>
        <name>K(+)</name>
        <dbReference type="ChEBI" id="CHEBI:29103"/>
    </ligand>
</feature>
<accession>A0A839USX0</accession>
<feature type="transmembrane region" description="Helical" evidence="14">
    <location>
        <begin position="181"/>
        <end position="201"/>
    </location>
</feature>
<keyword evidence="9 14" id="KW-1133">Transmembrane helix</keyword>
<sequence length="482" mass="53435">MHFSVIFRVLGVLLMIFSLTLLPPFALSLWLNDDHHHAFLIAFAITFATGLGIWLPVHRARHDLQTRDGFLITALFWSVLGLFGSLPFYISAELDASFTDALFESISGLTTTGATVFTGLDFLPKSILYYRQQLQWLGGIGIIVIAVAILPMLGIGGMQLYRAETPGPVKDSKLTPRITETAKALFFMYVALTLLCALAYWLGGMSGFDAICHAFSTVAIGGFSTHDASIGFFNSPVIMAICTFFMFFSGINFALHFFGWREHSIRQYLKDPECRFYSAWILVGALITITYLYFTGTYGFFDSLMHGSFEFVSVLTTTGFGTADFSAWPTFLPFMLFLFAFMGGCGGSTAGGMKVMRVMLICKQGYREIKRLIHPSAIIPIKVGKKSVPDRVVEAVWGFFAVYIISFMVMFLLLLATGLDFVTSFSAVGASINNLGPGMGDVAAHYGNINDPAKWILCFAMLLGRLEVFTLLVLFTPMFWRR</sequence>
<keyword evidence="13" id="KW-0479">Metal-binding</keyword>
<evidence type="ECO:0000256" key="2">
    <source>
        <dbReference type="ARBA" id="ARBA00009137"/>
    </source>
</evidence>
<feature type="transmembrane region" description="Helical" evidence="14">
    <location>
        <begin position="102"/>
        <end position="124"/>
    </location>
</feature>
<evidence type="ECO:0000256" key="4">
    <source>
        <dbReference type="ARBA" id="ARBA00022475"/>
    </source>
</evidence>
<reference evidence="15 16" key="1">
    <citation type="submission" date="2020-08" db="EMBL/GenBank/DDBJ databases">
        <title>Genomic Encyclopedia of Type Strains, Phase III (KMG-III): the genomes of soil and plant-associated and newly described type strains.</title>
        <authorList>
            <person name="Whitman W."/>
        </authorList>
    </citation>
    <scope>NUCLEOTIDE SEQUENCE [LARGE SCALE GENOMIC DNA]</scope>
    <source>
        <strain evidence="15 16">CECT 8571</strain>
    </source>
</reference>
<dbReference type="GO" id="GO:0046872">
    <property type="term" value="F:metal ion binding"/>
    <property type="evidence" value="ECO:0007669"/>
    <property type="project" value="UniProtKB-KW"/>
</dbReference>
<feature type="binding site" evidence="13">
    <location>
        <position position="220"/>
    </location>
    <ligand>
        <name>K(+)</name>
        <dbReference type="ChEBI" id="CHEBI:29103"/>
    </ligand>
</feature>
<feature type="binding site" evidence="13">
    <location>
        <position position="318"/>
    </location>
    <ligand>
        <name>K(+)</name>
        <dbReference type="ChEBI" id="CHEBI:29103"/>
    </ligand>
</feature>
<evidence type="ECO:0000256" key="14">
    <source>
        <dbReference type="SAM" id="Phobius"/>
    </source>
</evidence>
<keyword evidence="11 12" id="KW-0472">Membrane</keyword>
<keyword evidence="6 12" id="KW-0633">Potassium transport</keyword>
<evidence type="ECO:0000256" key="3">
    <source>
        <dbReference type="ARBA" id="ARBA00022448"/>
    </source>
</evidence>
<evidence type="ECO:0000256" key="9">
    <source>
        <dbReference type="ARBA" id="ARBA00022989"/>
    </source>
</evidence>
<feature type="transmembrane region" description="Helical" evidence="14">
    <location>
        <begin position="12"/>
        <end position="31"/>
    </location>
</feature>
<dbReference type="NCBIfam" id="TIGR00933">
    <property type="entry name" value="2a38"/>
    <property type="match status" value="1"/>
</dbReference>
<dbReference type="RefSeq" id="WP_183911297.1">
    <property type="nucleotide sequence ID" value="NZ_JACHXZ010000004.1"/>
</dbReference>
<feature type="transmembrane region" description="Helical" evidence="14">
    <location>
        <begin position="208"/>
        <end position="225"/>
    </location>
</feature>
<feature type="binding site" evidence="13">
    <location>
        <position position="317"/>
    </location>
    <ligand>
        <name>K(+)</name>
        <dbReference type="ChEBI" id="CHEBI:29103"/>
    </ligand>
</feature>
<feature type="transmembrane region" description="Helical" evidence="14">
    <location>
        <begin position="395"/>
        <end position="416"/>
    </location>
</feature>
<evidence type="ECO:0000313" key="15">
    <source>
        <dbReference type="EMBL" id="MBB3169811.1"/>
    </source>
</evidence>
<evidence type="ECO:0000256" key="6">
    <source>
        <dbReference type="ARBA" id="ARBA00022538"/>
    </source>
</evidence>
<keyword evidence="4 12" id="KW-1003">Cell membrane</keyword>
<dbReference type="Pfam" id="PF02386">
    <property type="entry name" value="TrkH"/>
    <property type="match status" value="1"/>
</dbReference>
<feature type="transmembrane region" description="Helical" evidence="14">
    <location>
        <begin position="331"/>
        <end position="353"/>
    </location>
</feature>
<dbReference type="GO" id="GO:0015379">
    <property type="term" value="F:potassium:chloride symporter activity"/>
    <property type="evidence" value="ECO:0007669"/>
    <property type="project" value="InterPro"/>
</dbReference>
<feature type="transmembrane region" description="Helical" evidence="14">
    <location>
        <begin position="279"/>
        <end position="301"/>
    </location>
</feature>
<dbReference type="InterPro" id="IPR004772">
    <property type="entry name" value="TrkH"/>
</dbReference>
<feature type="transmembrane region" description="Helical" evidence="14">
    <location>
        <begin position="69"/>
        <end position="90"/>
    </location>
</feature>
<keyword evidence="3 12" id="KW-0813">Transport</keyword>
<gene>
    <name evidence="15" type="ORF">FHS30_003024</name>
</gene>
<dbReference type="PANTHER" id="PTHR32024">
    <property type="entry name" value="TRK SYSTEM POTASSIUM UPTAKE PROTEIN TRKG-RELATED"/>
    <property type="match status" value="1"/>
</dbReference>
<feature type="transmembrane region" description="Helical" evidence="14">
    <location>
        <begin position="136"/>
        <end position="161"/>
    </location>
</feature>
<comment type="similarity">
    <text evidence="2 12">Belongs to the TrkH potassium transport family.</text>
</comment>
<comment type="function">
    <text evidence="12">Low-affinity potassium transport system. Interacts with Trk system potassium uptake protein TrkA.</text>
</comment>
<feature type="transmembrane region" description="Helical" evidence="14">
    <location>
        <begin position="37"/>
        <end position="57"/>
    </location>
</feature>
<evidence type="ECO:0000256" key="13">
    <source>
        <dbReference type="PIRSR" id="PIRSR006247-1"/>
    </source>
</evidence>
<keyword evidence="5 12" id="KW-0997">Cell inner membrane</keyword>
<evidence type="ECO:0000256" key="1">
    <source>
        <dbReference type="ARBA" id="ARBA00004429"/>
    </source>
</evidence>
<feature type="binding site" evidence="13">
    <location>
        <position position="221"/>
    </location>
    <ligand>
        <name>K(+)</name>
        <dbReference type="ChEBI" id="CHEBI:29103"/>
    </ligand>
</feature>
<feature type="transmembrane region" description="Helical" evidence="14">
    <location>
        <begin position="237"/>
        <end position="258"/>
    </location>
</feature>
<dbReference type="GO" id="GO:0005886">
    <property type="term" value="C:plasma membrane"/>
    <property type="evidence" value="ECO:0007669"/>
    <property type="project" value="UniProtKB-SubCell"/>
</dbReference>
<evidence type="ECO:0000256" key="7">
    <source>
        <dbReference type="ARBA" id="ARBA00022692"/>
    </source>
</evidence>
<dbReference type="EMBL" id="JACHXZ010000004">
    <property type="protein sequence ID" value="MBB3169811.1"/>
    <property type="molecule type" value="Genomic_DNA"/>
</dbReference>
<keyword evidence="10 12" id="KW-0406">Ion transport</keyword>
<evidence type="ECO:0000256" key="5">
    <source>
        <dbReference type="ARBA" id="ARBA00022519"/>
    </source>
</evidence>
<comment type="caution">
    <text evidence="15">The sequence shown here is derived from an EMBL/GenBank/DDBJ whole genome shotgun (WGS) entry which is preliminary data.</text>
</comment>
<keyword evidence="16" id="KW-1185">Reference proteome</keyword>
<feature type="binding site" evidence="13">
    <location>
        <position position="112"/>
    </location>
    <ligand>
        <name>K(+)</name>
        <dbReference type="ChEBI" id="CHEBI:29103"/>
    </ligand>
</feature>
<keyword evidence="7 14" id="KW-0812">Transmembrane</keyword>
<dbReference type="Proteomes" id="UP000559987">
    <property type="component" value="Unassembled WGS sequence"/>
</dbReference>
<comment type="subcellular location">
    <subcellularLocation>
        <location evidence="1 12">Cell inner membrane</location>
        <topology evidence="1 12">Multi-pass membrane protein</topology>
    </subcellularLocation>
</comment>
<protein>
    <recommendedName>
        <fullName evidence="12">Trk system potassium uptake protein</fullName>
    </recommendedName>
</protein>
<dbReference type="PANTHER" id="PTHR32024:SF2">
    <property type="entry name" value="TRK SYSTEM POTASSIUM UPTAKE PROTEIN TRKG-RELATED"/>
    <property type="match status" value="1"/>
</dbReference>
<name>A0A839USX0_9GAMM</name>
<evidence type="ECO:0000256" key="10">
    <source>
        <dbReference type="ARBA" id="ARBA00023065"/>
    </source>
</evidence>
<evidence type="ECO:0000256" key="11">
    <source>
        <dbReference type="ARBA" id="ARBA00023136"/>
    </source>
</evidence>
<feature type="transmembrane region" description="Helical" evidence="14">
    <location>
        <begin position="454"/>
        <end position="480"/>
    </location>
</feature>
<proteinExistence type="inferred from homology"/>
<evidence type="ECO:0000313" key="16">
    <source>
        <dbReference type="Proteomes" id="UP000559987"/>
    </source>
</evidence>
<feature type="binding site" evidence="13">
    <location>
        <position position="434"/>
    </location>
    <ligand>
        <name>K(+)</name>
        <dbReference type="ChEBI" id="CHEBI:29103"/>
    </ligand>
</feature>
<evidence type="ECO:0000256" key="8">
    <source>
        <dbReference type="ARBA" id="ARBA00022958"/>
    </source>
</evidence>